<dbReference type="AlphaFoldDB" id="A0A9W6JHA8"/>
<dbReference type="InterPro" id="IPR011009">
    <property type="entry name" value="Kinase-like_dom_sf"/>
</dbReference>
<keyword evidence="6 8" id="KW-0067">ATP-binding</keyword>
<dbReference type="InterPro" id="IPR002575">
    <property type="entry name" value="Aminoglycoside_PTrfase"/>
</dbReference>
<name>A0A9W6JHA8_9HYPH</name>
<keyword evidence="3 8" id="KW-0791">Threonine biosynthesis</keyword>
<dbReference type="GO" id="GO:0004413">
    <property type="term" value="F:homoserine kinase activity"/>
    <property type="evidence" value="ECO:0007669"/>
    <property type="project" value="UniProtKB-UniRule"/>
</dbReference>
<dbReference type="InterPro" id="IPR050249">
    <property type="entry name" value="Pseudomonas-type_ThrB"/>
</dbReference>
<evidence type="ECO:0000259" key="10">
    <source>
        <dbReference type="Pfam" id="PF01636"/>
    </source>
</evidence>
<evidence type="ECO:0000256" key="6">
    <source>
        <dbReference type="ARBA" id="ARBA00022840"/>
    </source>
</evidence>
<dbReference type="SUPFAM" id="SSF56112">
    <property type="entry name" value="Protein kinase-like (PK-like)"/>
    <property type="match status" value="1"/>
</dbReference>
<reference evidence="11" key="2">
    <citation type="submission" date="2023-01" db="EMBL/GenBank/DDBJ databases">
        <authorList>
            <person name="Sun Q."/>
            <person name="Evtushenko L."/>
        </authorList>
    </citation>
    <scope>NUCLEOTIDE SEQUENCE</scope>
    <source>
        <strain evidence="11">VKM B-2555</strain>
    </source>
</reference>
<keyword evidence="5 8" id="KW-0418">Kinase</keyword>
<dbReference type="CDD" id="cd05153">
    <property type="entry name" value="HomoserineK_II"/>
    <property type="match status" value="1"/>
</dbReference>
<dbReference type="GO" id="GO:0005524">
    <property type="term" value="F:ATP binding"/>
    <property type="evidence" value="ECO:0007669"/>
    <property type="project" value="UniProtKB-KW"/>
</dbReference>
<comment type="pathway">
    <text evidence="8">Amino-acid biosynthesis; L-threonine biosynthesis; L-threonine from L-aspartate: step 4/5.</text>
</comment>
<dbReference type="Gene3D" id="3.30.200.20">
    <property type="entry name" value="Phosphorylase Kinase, domain 1"/>
    <property type="match status" value="1"/>
</dbReference>
<dbReference type="NCBIfam" id="NF003558">
    <property type="entry name" value="PRK05231.1"/>
    <property type="match status" value="1"/>
</dbReference>
<feature type="domain" description="Aminoglycoside phosphotransferase" evidence="10">
    <location>
        <begin position="27"/>
        <end position="258"/>
    </location>
</feature>
<evidence type="ECO:0000256" key="9">
    <source>
        <dbReference type="NCBIfam" id="TIGR00938"/>
    </source>
</evidence>
<comment type="similarity">
    <text evidence="7 8">Belongs to the pseudomonas-type ThrB family.</text>
</comment>
<dbReference type="NCBIfam" id="TIGR00938">
    <property type="entry name" value="thrB_alt"/>
    <property type="match status" value="1"/>
</dbReference>
<evidence type="ECO:0000256" key="5">
    <source>
        <dbReference type="ARBA" id="ARBA00022777"/>
    </source>
</evidence>
<keyword evidence="12" id="KW-1185">Reference proteome</keyword>
<keyword evidence="2 8" id="KW-0808">Transferase</keyword>
<protein>
    <recommendedName>
        <fullName evidence="8 9">Homoserine kinase</fullName>
        <shortName evidence="8">HK</shortName>
        <shortName evidence="8">HSK</shortName>
        <ecNumber evidence="8 9">2.7.1.39</ecNumber>
    </recommendedName>
</protein>
<organism evidence="11 12">
    <name type="scientific">Methylopila jiangsuensis</name>
    <dbReference type="NCBI Taxonomy" id="586230"/>
    <lineage>
        <taxon>Bacteria</taxon>
        <taxon>Pseudomonadati</taxon>
        <taxon>Pseudomonadota</taxon>
        <taxon>Alphaproteobacteria</taxon>
        <taxon>Hyphomicrobiales</taxon>
        <taxon>Methylopilaceae</taxon>
        <taxon>Methylopila</taxon>
    </lineage>
</organism>
<dbReference type="HAMAP" id="MF_00301">
    <property type="entry name" value="Homoser_kinase_2"/>
    <property type="match status" value="1"/>
</dbReference>
<evidence type="ECO:0000256" key="3">
    <source>
        <dbReference type="ARBA" id="ARBA00022697"/>
    </source>
</evidence>
<dbReference type="PANTHER" id="PTHR21064">
    <property type="entry name" value="AMINOGLYCOSIDE PHOSPHOTRANSFERASE DOMAIN-CONTAINING PROTEIN-RELATED"/>
    <property type="match status" value="1"/>
</dbReference>
<comment type="caution">
    <text evidence="11">The sequence shown here is derived from an EMBL/GenBank/DDBJ whole genome shotgun (WGS) entry which is preliminary data.</text>
</comment>
<evidence type="ECO:0000256" key="2">
    <source>
        <dbReference type="ARBA" id="ARBA00022679"/>
    </source>
</evidence>
<dbReference type="PANTHER" id="PTHR21064:SF6">
    <property type="entry name" value="AMINOGLYCOSIDE PHOSPHOTRANSFERASE DOMAIN-CONTAINING PROTEIN"/>
    <property type="match status" value="1"/>
</dbReference>
<sequence length="323" mass="34917">MAVYTEVPDEDLAAFLAAYDVGEAVSFKGIAEGVENSNYLLVTTTDRFILTLYEKRVERGDLPFFLGLLEHLSARGLTCPQPVKARDGSVLKELCGRPAAMVTFLDGVWVRRPTPEHCAELGHALAALHEAGRGFPLKRPNALSVDGWLALAATARGRSDAVTPGLDALIAQELDHLAPAFAGLDLPSGVIHADLFPNNVFFLGDRLSGLIDFYFACDDAYAYDLAICLNAWCFDPDGGYDPAKGAALLAAYHAARPLSEAEIAAFPTLARGAAIRFLLTRLVDWLDTPPGAMVQKLDPLEYLAKLRFHQQAESVAAYGWTAP</sequence>
<dbReference type="EMBL" id="BSFK01000005">
    <property type="protein sequence ID" value="GLK75754.1"/>
    <property type="molecule type" value="Genomic_DNA"/>
</dbReference>
<evidence type="ECO:0000313" key="11">
    <source>
        <dbReference type="EMBL" id="GLK75754.1"/>
    </source>
</evidence>
<evidence type="ECO:0000313" key="12">
    <source>
        <dbReference type="Proteomes" id="UP001143364"/>
    </source>
</evidence>
<comment type="catalytic activity">
    <reaction evidence="8">
        <text>L-homoserine + ATP = O-phospho-L-homoserine + ADP + H(+)</text>
        <dbReference type="Rhea" id="RHEA:13985"/>
        <dbReference type="ChEBI" id="CHEBI:15378"/>
        <dbReference type="ChEBI" id="CHEBI:30616"/>
        <dbReference type="ChEBI" id="CHEBI:57476"/>
        <dbReference type="ChEBI" id="CHEBI:57590"/>
        <dbReference type="ChEBI" id="CHEBI:456216"/>
        <dbReference type="EC" id="2.7.1.39"/>
    </reaction>
</comment>
<evidence type="ECO:0000256" key="8">
    <source>
        <dbReference type="HAMAP-Rule" id="MF_00301"/>
    </source>
</evidence>
<evidence type="ECO:0000256" key="1">
    <source>
        <dbReference type="ARBA" id="ARBA00022605"/>
    </source>
</evidence>
<dbReference type="RefSeq" id="WP_271203691.1">
    <property type="nucleotide sequence ID" value="NZ_BSFK01000005.1"/>
</dbReference>
<dbReference type="Proteomes" id="UP001143364">
    <property type="component" value="Unassembled WGS sequence"/>
</dbReference>
<evidence type="ECO:0000256" key="4">
    <source>
        <dbReference type="ARBA" id="ARBA00022741"/>
    </source>
</evidence>
<dbReference type="Gene3D" id="3.90.1200.10">
    <property type="match status" value="1"/>
</dbReference>
<proteinExistence type="inferred from homology"/>
<accession>A0A9W6JHA8</accession>
<gene>
    <name evidence="8 11" type="primary">thrB</name>
    <name evidence="11" type="ORF">GCM10008171_10080</name>
</gene>
<reference evidence="11" key="1">
    <citation type="journal article" date="2014" name="Int. J. Syst. Evol. Microbiol.">
        <title>Complete genome sequence of Corynebacterium casei LMG S-19264T (=DSM 44701T), isolated from a smear-ripened cheese.</title>
        <authorList>
            <consortium name="US DOE Joint Genome Institute (JGI-PGF)"/>
            <person name="Walter F."/>
            <person name="Albersmeier A."/>
            <person name="Kalinowski J."/>
            <person name="Ruckert C."/>
        </authorList>
    </citation>
    <scope>NUCLEOTIDE SEQUENCE</scope>
    <source>
        <strain evidence="11">VKM B-2555</strain>
    </source>
</reference>
<keyword evidence="4 8" id="KW-0547">Nucleotide-binding</keyword>
<dbReference type="GO" id="GO:0009088">
    <property type="term" value="P:threonine biosynthetic process"/>
    <property type="evidence" value="ECO:0007669"/>
    <property type="project" value="UniProtKB-UniRule"/>
</dbReference>
<evidence type="ECO:0000256" key="7">
    <source>
        <dbReference type="ARBA" id="ARBA00038240"/>
    </source>
</evidence>
<keyword evidence="1 8" id="KW-0028">Amino-acid biosynthesis</keyword>
<dbReference type="InterPro" id="IPR005280">
    <property type="entry name" value="Homoserine_kinase_II"/>
</dbReference>
<dbReference type="EC" id="2.7.1.39" evidence="8 9"/>
<dbReference type="Pfam" id="PF01636">
    <property type="entry name" value="APH"/>
    <property type="match status" value="1"/>
</dbReference>